<dbReference type="InterPro" id="IPR009057">
    <property type="entry name" value="Homeodomain-like_sf"/>
</dbReference>
<keyword evidence="2" id="KW-0677">Repeat</keyword>
<dbReference type="GO" id="GO:0032875">
    <property type="term" value="P:regulation of DNA endoreduplication"/>
    <property type="evidence" value="ECO:0007669"/>
    <property type="project" value="UniProtKB-ARBA"/>
</dbReference>
<sequence length="489" mass="55193">MSKKMQEAKHKSTGGNEDSSKKKERHIVTWTQQEDDILRQQIALHGTENWTIIASKFKDKTTRQCRRRWYTYLNSDFKKGGWSPEEDLLLCEAQKIFGNRWTEIAKVVSGRTDNAVKNRFSTLCKKRAKYEALAKENKSTYMNSNNKRVIIHSGFHPDNEQPAKKIRRPHITDPAETCHFGDRSHLRTGNQQHRPPFAVLAQNFHNLNMANQHPVSNAMDVPVDEIFITPSFSVVLQLKAVVQDFLNRSKENDILGYKISDIDFQLEDFKDLIEDLRNSNDGSQASWGQPELYEESASSSEYSTGSTLMPFTAPDKTEDSHNGIIALQKDIESEFQSVYAEEPNSVVECDKEIISSANMSEGEILPSCDEKTNINIVISASSTTDFSSPLQVTPLFRSLAAGIPSPKFSESEFWFAVAVGGFDHRGEEFPIKNTRSGISLLQPNHQSFPATTLQKSSPSESITNLPDPSHVENVVQPNFMDPPERYTIG</sequence>
<dbReference type="GO" id="GO:0010052">
    <property type="term" value="P:guard cell differentiation"/>
    <property type="evidence" value="ECO:0007669"/>
    <property type="project" value="UniProtKB-ARBA"/>
</dbReference>
<dbReference type="GO" id="GO:0010376">
    <property type="term" value="P:stomatal complex formation"/>
    <property type="evidence" value="ECO:0007669"/>
    <property type="project" value="UniProtKB-ARBA"/>
</dbReference>
<feature type="domain" description="Myb-like" evidence="7">
    <location>
        <begin position="74"/>
        <end position="124"/>
    </location>
</feature>
<evidence type="ECO:0000256" key="1">
    <source>
        <dbReference type="ARBA" id="ARBA00004123"/>
    </source>
</evidence>
<feature type="domain" description="Myb-like" evidence="7">
    <location>
        <begin position="30"/>
        <end position="73"/>
    </location>
</feature>
<dbReference type="GO" id="GO:2000037">
    <property type="term" value="P:regulation of stomatal complex patterning"/>
    <property type="evidence" value="ECO:0007669"/>
    <property type="project" value="UniProtKB-ARBA"/>
</dbReference>
<feature type="compositionally biased region" description="Polar residues" evidence="6">
    <location>
        <begin position="448"/>
        <end position="466"/>
    </location>
</feature>
<evidence type="ECO:0000313" key="10">
    <source>
        <dbReference type="Proteomes" id="UP001141552"/>
    </source>
</evidence>
<feature type="compositionally biased region" description="Low complexity" evidence="6">
    <location>
        <begin position="295"/>
        <end position="305"/>
    </location>
</feature>
<name>A0A9Q0FL19_9ROSI</name>
<dbReference type="PANTHER" id="PTHR45614:SF76">
    <property type="entry name" value="TRANSCRIPTION FACTOR MYB124"/>
    <property type="match status" value="1"/>
</dbReference>
<dbReference type="Gene3D" id="1.10.10.60">
    <property type="entry name" value="Homeodomain-like"/>
    <property type="match status" value="2"/>
</dbReference>
<feature type="region of interest" description="Disordered" evidence="6">
    <location>
        <begin position="280"/>
        <end position="305"/>
    </location>
</feature>
<evidence type="ECO:0000256" key="6">
    <source>
        <dbReference type="SAM" id="MobiDB-lite"/>
    </source>
</evidence>
<dbReference type="GO" id="GO:0000981">
    <property type="term" value="F:DNA-binding transcription factor activity, RNA polymerase II-specific"/>
    <property type="evidence" value="ECO:0007669"/>
    <property type="project" value="TreeGrafter"/>
</dbReference>
<dbReference type="GO" id="GO:1901333">
    <property type="term" value="P:positive regulation of lateral root development"/>
    <property type="evidence" value="ECO:0007669"/>
    <property type="project" value="UniProtKB-ARBA"/>
</dbReference>
<organism evidence="9 10">
    <name type="scientific">Turnera subulata</name>
    <dbReference type="NCBI Taxonomy" id="218843"/>
    <lineage>
        <taxon>Eukaryota</taxon>
        <taxon>Viridiplantae</taxon>
        <taxon>Streptophyta</taxon>
        <taxon>Embryophyta</taxon>
        <taxon>Tracheophyta</taxon>
        <taxon>Spermatophyta</taxon>
        <taxon>Magnoliopsida</taxon>
        <taxon>eudicotyledons</taxon>
        <taxon>Gunneridae</taxon>
        <taxon>Pentapetalae</taxon>
        <taxon>rosids</taxon>
        <taxon>fabids</taxon>
        <taxon>Malpighiales</taxon>
        <taxon>Passifloraceae</taxon>
        <taxon>Turnera</taxon>
    </lineage>
</organism>
<dbReference type="GO" id="GO:1902806">
    <property type="term" value="P:regulation of cell cycle G1/S phase transition"/>
    <property type="evidence" value="ECO:0007669"/>
    <property type="project" value="UniProtKB-ARBA"/>
</dbReference>
<dbReference type="GO" id="GO:0009737">
    <property type="term" value="P:response to abscisic acid"/>
    <property type="evidence" value="ECO:0007669"/>
    <property type="project" value="UniProtKB-ARBA"/>
</dbReference>
<feature type="domain" description="HTH myb-type" evidence="8">
    <location>
        <begin position="74"/>
        <end position="128"/>
    </location>
</feature>
<dbReference type="InterPro" id="IPR050560">
    <property type="entry name" value="MYB_TF"/>
</dbReference>
<dbReference type="PANTHER" id="PTHR45614">
    <property type="entry name" value="MYB PROTEIN-RELATED"/>
    <property type="match status" value="1"/>
</dbReference>
<dbReference type="GO" id="GO:0048364">
    <property type="term" value="P:root development"/>
    <property type="evidence" value="ECO:0007669"/>
    <property type="project" value="UniProtKB-ARBA"/>
</dbReference>
<dbReference type="InterPro" id="IPR017930">
    <property type="entry name" value="Myb_dom"/>
</dbReference>
<dbReference type="Proteomes" id="UP001141552">
    <property type="component" value="Unassembled WGS sequence"/>
</dbReference>
<feature type="compositionally biased region" description="Basic and acidic residues" evidence="6">
    <location>
        <begin position="1"/>
        <end position="10"/>
    </location>
</feature>
<comment type="subcellular location">
    <subcellularLocation>
        <location evidence="1">Nucleus</location>
    </subcellularLocation>
</comment>
<evidence type="ECO:0000256" key="3">
    <source>
        <dbReference type="ARBA" id="ARBA00023125"/>
    </source>
</evidence>
<dbReference type="FunFam" id="1.10.10.60:FF:000355">
    <property type="entry name" value="Transcription factor MYB124"/>
    <property type="match status" value="1"/>
</dbReference>
<dbReference type="Pfam" id="PF13921">
    <property type="entry name" value="Myb_DNA-bind_6"/>
    <property type="match status" value="1"/>
</dbReference>
<dbReference type="EMBL" id="JAKUCV010004934">
    <property type="protein sequence ID" value="KAJ4833479.1"/>
    <property type="molecule type" value="Genomic_DNA"/>
</dbReference>
<dbReference type="GO" id="GO:0005634">
    <property type="term" value="C:nucleus"/>
    <property type="evidence" value="ECO:0007669"/>
    <property type="project" value="UniProtKB-SubCell"/>
</dbReference>
<comment type="subunit">
    <text evidence="5">Interacts with RBR1.</text>
</comment>
<protein>
    <submittedName>
        <fullName evidence="9">Uncharacterized protein</fullName>
    </submittedName>
</protein>
<reference evidence="9" key="2">
    <citation type="journal article" date="2023" name="Plants (Basel)">
        <title>Annotation of the Turnera subulata (Passifloraceae) Draft Genome Reveals the S-Locus Evolved after the Divergence of Turneroideae from Passifloroideae in a Stepwise Manner.</title>
        <authorList>
            <person name="Henning P.M."/>
            <person name="Roalson E.H."/>
            <person name="Mir W."/>
            <person name="McCubbin A.G."/>
            <person name="Shore J.S."/>
        </authorList>
    </citation>
    <scope>NUCLEOTIDE SEQUENCE</scope>
    <source>
        <strain evidence="9">F60SS</strain>
    </source>
</reference>
<reference evidence="9" key="1">
    <citation type="submission" date="2022-02" db="EMBL/GenBank/DDBJ databases">
        <authorList>
            <person name="Henning P.M."/>
            <person name="McCubbin A.G."/>
            <person name="Shore J.S."/>
        </authorList>
    </citation>
    <scope>NUCLEOTIDE SEQUENCE</scope>
    <source>
        <strain evidence="9">F60SS</strain>
        <tissue evidence="9">Leaves</tissue>
    </source>
</reference>
<keyword evidence="3" id="KW-0238">DNA-binding</keyword>
<dbReference type="AlphaFoldDB" id="A0A9Q0FL19"/>
<dbReference type="GO" id="GO:0010444">
    <property type="term" value="P:guard mother cell differentiation"/>
    <property type="evidence" value="ECO:0007669"/>
    <property type="project" value="UniProtKB-ARBA"/>
</dbReference>
<feature type="region of interest" description="Disordered" evidence="6">
    <location>
        <begin position="1"/>
        <end position="25"/>
    </location>
</feature>
<proteinExistence type="predicted"/>
<feature type="region of interest" description="Disordered" evidence="6">
    <location>
        <begin position="448"/>
        <end position="489"/>
    </location>
</feature>
<dbReference type="InterPro" id="IPR001005">
    <property type="entry name" value="SANT/Myb"/>
</dbReference>
<evidence type="ECO:0000256" key="5">
    <source>
        <dbReference type="ARBA" id="ARBA00063045"/>
    </source>
</evidence>
<dbReference type="GO" id="GO:0010235">
    <property type="term" value="P:guard mother cell cytokinesis"/>
    <property type="evidence" value="ECO:0007669"/>
    <property type="project" value="UniProtKB-ARBA"/>
</dbReference>
<dbReference type="GO" id="GO:1901002">
    <property type="term" value="P:positive regulation of response to salt stress"/>
    <property type="evidence" value="ECO:0007669"/>
    <property type="project" value="UniProtKB-ARBA"/>
</dbReference>
<keyword evidence="4" id="KW-0539">Nucleus</keyword>
<comment type="caution">
    <text evidence="9">The sequence shown here is derived from an EMBL/GenBank/DDBJ whole genome shotgun (WGS) entry which is preliminary data.</text>
</comment>
<feature type="domain" description="HTH myb-type" evidence="8">
    <location>
        <begin position="22"/>
        <end position="73"/>
    </location>
</feature>
<dbReference type="GO" id="GO:0050891">
    <property type="term" value="P:multicellular organismal-level water homeostasis"/>
    <property type="evidence" value="ECO:0007669"/>
    <property type="project" value="UniProtKB-ARBA"/>
</dbReference>
<dbReference type="OrthoDB" id="2143914at2759"/>
<evidence type="ECO:0000259" key="8">
    <source>
        <dbReference type="PROSITE" id="PS51294"/>
    </source>
</evidence>
<dbReference type="GO" id="GO:0009554">
    <property type="term" value="P:megasporogenesis"/>
    <property type="evidence" value="ECO:0007669"/>
    <property type="project" value="UniProtKB-ARBA"/>
</dbReference>
<dbReference type="SUPFAM" id="SSF46689">
    <property type="entry name" value="Homeodomain-like"/>
    <property type="match status" value="1"/>
</dbReference>
<keyword evidence="10" id="KW-1185">Reference proteome</keyword>
<dbReference type="GO" id="GO:1902584">
    <property type="term" value="P:positive regulation of response to water deprivation"/>
    <property type="evidence" value="ECO:0007669"/>
    <property type="project" value="UniProtKB-ARBA"/>
</dbReference>
<evidence type="ECO:0000256" key="2">
    <source>
        <dbReference type="ARBA" id="ARBA00022737"/>
    </source>
</evidence>
<dbReference type="CDD" id="cd00167">
    <property type="entry name" value="SANT"/>
    <property type="match status" value="2"/>
</dbReference>
<evidence type="ECO:0000259" key="7">
    <source>
        <dbReference type="PROSITE" id="PS50090"/>
    </source>
</evidence>
<dbReference type="SMART" id="SM00717">
    <property type="entry name" value="SANT"/>
    <property type="match status" value="2"/>
</dbReference>
<dbReference type="GO" id="GO:0009629">
    <property type="term" value="P:response to gravity"/>
    <property type="evidence" value="ECO:0007669"/>
    <property type="project" value="UniProtKB-ARBA"/>
</dbReference>
<gene>
    <name evidence="9" type="ORF">Tsubulata_008071</name>
</gene>
<evidence type="ECO:0000256" key="4">
    <source>
        <dbReference type="ARBA" id="ARBA00023242"/>
    </source>
</evidence>
<dbReference type="GO" id="GO:0000978">
    <property type="term" value="F:RNA polymerase II cis-regulatory region sequence-specific DNA binding"/>
    <property type="evidence" value="ECO:0007669"/>
    <property type="project" value="TreeGrafter"/>
</dbReference>
<dbReference type="PROSITE" id="PS50090">
    <property type="entry name" value="MYB_LIKE"/>
    <property type="match status" value="2"/>
</dbReference>
<dbReference type="PROSITE" id="PS51294">
    <property type="entry name" value="HTH_MYB"/>
    <property type="match status" value="2"/>
</dbReference>
<evidence type="ECO:0000313" key="9">
    <source>
        <dbReference type="EMBL" id="KAJ4833479.1"/>
    </source>
</evidence>
<accession>A0A9Q0FL19</accession>